<dbReference type="GO" id="GO:0019442">
    <property type="term" value="P:L-tryptophan catabolic process to acetyl-CoA"/>
    <property type="evidence" value="ECO:0007669"/>
    <property type="project" value="TreeGrafter"/>
</dbReference>
<evidence type="ECO:0000313" key="3">
    <source>
        <dbReference type="Proteomes" id="UP000248326"/>
    </source>
</evidence>
<comment type="subunit">
    <text evidence="1">Homotetramer.</text>
</comment>
<keyword evidence="1 2" id="KW-0223">Dioxygenase</keyword>
<dbReference type="RefSeq" id="WP_110886272.1">
    <property type="nucleotide sequence ID" value="NZ_QJSX01000005.1"/>
</dbReference>
<dbReference type="AlphaFoldDB" id="A0A318S8Q3"/>
<feature type="binding site" evidence="1">
    <location>
        <position position="322"/>
    </location>
    <ligand>
        <name>substrate</name>
    </ligand>
</feature>
<dbReference type="Proteomes" id="UP000248326">
    <property type="component" value="Unassembled WGS sequence"/>
</dbReference>
<feature type="binding site" description="axial binding residue" evidence="1">
    <location>
        <position position="308"/>
    </location>
    <ligand>
        <name>heme</name>
        <dbReference type="ChEBI" id="CHEBI:30413"/>
    </ligand>
    <ligandPart>
        <name>Fe</name>
        <dbReference type="ChEBI" id="CHEBI:18248"/>
    </ligandPart>
</feature>
<dbReference type="GO" id="GO:0004833">
    <property type="term" value="F:L-tryptophan 2,3-dioxygenase activity"/>
    <property type="evidence" value="ECO:0007669"/>
    <property type="project" value="UniProtKB-UniRule"/>
</dbReference>
<comment type="similarity">
    <text evidence="1">Belongs to the tryptophan 2,3-dioxygenase family.</text>
</comment>
<dbReference type="Gene3D" id="1.20.58.480">
    <property type="match status" value="1"/>
</dbReference>
<feature type="binding site" evidence="1">
    <location>
        <position position="110"/>
    </location>
    <ligand>
        <name>substrate</name>
    </ligand>
</feature>
<accession>A0A318S8Q3</accession>
<organism evidence="2 3">
    <name type="scientific">Deinococcus yavapaiensis KR-236</name>
    <dbReference type="NCBI Taxonomy" id="694435"/>
    <lineage>
        <taxon>Bacteria</taxon>
        <taxon>Thermotogati</taxon>
        <taxon>Deinococcota</taxon>
        <taxon>Deinococci</taxon>
        <taxon>Deinococcales</taxon>
        <taxon>Deinococcaceae</taxon>
        <taxon>Deinococcus</taxon>
    </lineage>
</organism>
<keyword evidence="3" id="KW-1185">Reference proteome</keyword>
<dbReference type="UniPathway" id="UPA00333">
    <property type="reaction ID" value="UER00453"/>
</dbReference>
<dbReference type="PANTHER" id="PTHR10138:SF0">
    <property type="entry name" value="TRYPTOPHAN 2,3-DIOXYGENASE"/>
    <property type="match status" value="1"/>
</dbReference>
<protein>
    <recommendedName>
        <fullName evidence="1">Tryptophan 2,3-dioxygenase</fullName>
        <shortName evidence="1">TDO</shortName>
        <ecNumber evidence="1">1.13.11.11</ecNumber>
    </recommendedName>
    <alternativeName>
        <fullName evidence="1">Tryptamin 2,3-dioxygenase</fullName>
    </alternativeName>
    <alternativeName>
        <fullName evidence="1">Tryptophan oxygenase</fullName>
        <shortName evidence="1">TO</shortName>
        <shortName evidence="1">TRPO</shortName>
    </alternativeName>
    <alternativeName>
        <fullName evidence="1">Tryptophan pyrrolase</fullName>
    </alternativeName>
    <alternativeName>
        <fullName evidence="1">Tryptophanase</fullName>
    </alternativeName>
</protein>
<dbReference type="Pfam" id="PF03301">
    <property type="entry name" value="Trp_dioxygenase"/>
    <property type="match status" value="1"/>
</dbReference>
<proteinExistence type="inferred from homology"/>
<sequence>MTPRKPTLYWEYIKVEELLSLQSGLAESDADLSNDEVMFIVVHQVDELWFKLVLRELVGVRDLLARPHVPEQDLGKVVRSLRRVVVLFEQLSSHFALMETLTTRDYLAFRDKLSPASGFQSAGLREIELVLGLEEAERIPLGFEGSYRAALRHPNGDRSPALDRVEAREQDSVTLREALDAWLWRTPIQGSVPGQSGDTETVDAFLKQYLGAIERESRTFTDLSQRDAMTPEDVARLEGRHERGLASARAFLFAEDVSDEQSERAKRLRAALLFIESYRELPLLSWPREVIDAIVAMEQAMLIFRSRHARMVERVIGRRTGTGGSAGVDYLDQTALKYRVFKNLWAVRTLLLREEALPELGAAHFYDFHPDAKLTTQ</sequence>
<keyword evidence="1" id="KW-0349">Heme</keyword>
<dbReference type="PANTHER" id="PTHR10138">
    <property type="entry name" value="TRYPTOPHAN 2,3-DIOXYGENASE"/>
    <property type="match status" value="1"/>
</dbReference>
<dbReference type="InterPro" id="IPR037217">
    <property type="entry name" value="Trp/Indoleamine_2_3_dOase-like"/>
</dbReference>
<name>A0A318S8Q3_9DEIO</name>
<comment type="function">
    <text evidence="1">Heme-dependent dioxygenase that catalyzes the oxidative cleavage of the L-tryptophan (L-Trp) pyrrole ring and converts L-tryptophan to N-formyl-L-kynurenine. Catalyzes the oxidative cleavage of the indole moiety.</text>
</comment>
<dbReference type="EMBL" id="QJSX01000005">
    <property type="protein sequence ID" value="PYE54495.1"/>
    <property type="molecule type" value="Genomic_DNA"/>
</dbReference>
<dbReference type="EC" id="1.13.11.11" evidence="1"/>
<keyword evidence="1" id="KW-0823">Tryptophan catabolism</keyword>
<comment type="cofactor">
    <cofactor evidence="1">
        <name>heme</name>
        <dbReference type="ChEBI" id="CHEBI:30413"/>
    </cofactor>
    <text evidence="1">Binds 1 heme group per subunit.</text>
</comment>
<comment type="caution">
    <text evidence="2">The sequence shown here is derived from an EMBL/GenBank/DDBJ whole genome shotgun (WGS) entry which is preliminary data.</text>
</comment>
<dbReference type="Gene3D" id="1.10.287.3810">
    <property type="match status" value="1"/>
</dbReference>
<feature type="binding site" evidence="1">
    <location>
        <begin position="39"/>
        <end position="43"/>
    </location>
    <ligand>
        <name>substrate</name>
    </ligand>
</feature>
<keyword evidence="1" id="KW-0408">Iron</keyword>
<comment type="catalytic activity">
    <reaction evidence="1">
        <text>L-tryptophan + O2 = N-formyl-L-kynurenine</text>
        <dbReference type="Rhea" id="RHEA:24536"/>
        <dbReference type="ChEBI" id="CHEBI:15379"/>
        <dbReference type="ChEBI" id="CHEBI:57912"/>
        <dbReference type="ChEBI" id="CHEBI:58629"/>
        <dbReference type="EC" id="1.13.11.11"/>
    </reaction>
</comment>
<dbReference type="GO" id="GO:0020037">
    <property type="term" value="F:heme binding"/>
    <property type="evidence" value="ECO:0007669"/>
    <property type="project" value="UniProtKB-UniRule"/>
</dbReference>
<evidence type="ECO:0000256" key="1">
    <source>
        <dbReference type="HAMAP-Rule" id="MF_01972"/>
    </source>
</evidence>
<keyword evidence="1" id="KW-0479">Metal-binding</keyword>
<dbReference type="InterPro" id="IPR004981">
    <property type="entry name" value="Trp_2_3_dOase"/>
</dbReference>
<comment type="pathway">
    <text evidence="1">Amino-acid degradation; L-tryptophan degradation via kynurenine pathway; L-kynurenine from L-tryptophan: step 1/2.</text>
</comment>
<dbReference type="GO" id="GO:0046872">
    <property type="term" value="F:metal ion binding"/>
    <property type="evidence" value="ECO:0007669"/>
    <property type="project" value="UniProtKB-KW"/>
</dbReference>
<dbReference type="HAMAP" id="MF_01972">
    <property type="entry name" value="T23O"/>
    <property type="match status" value="1"/>
</dbReference>
<dbReference type="OrthoDB" id="9776847at2"/>
<gene>
    <name evidence="1" type="primary">kynA</name>
    <name evidence="2" type="ORF">DES52_105133</name>
</gene>
<keyword evidence="1" id="KW-0560">Oxidoreductase</keyword>
<reference evidence="2 3" key="1">
    <citation type="submission" date="2018-06" db="EMBL/GenBank/DDBJ databases">
        <title>Genomic Encyclopedia of Type Strains, Phase IV (KMG-IV): sequencing the most valuable type-strain genomes for metagenomic binning, comparative biology and taxonomic classification.</title>
        <authorList>
            <person name="Goeker M."/>
        </authorList>
    </citation>
    <scope>NUCLEOTIDE SEQUENCE [LARGE SCALE GENOMIC DNA]</scope>
    <source>
        <strain evidence="2 3">DSM 18048</strain>
    </source>
</reference>
<dbReference type="GO" id="GO:0019441">
    <property type="term" value="P:L-tryptophan catabolic process to kynurenine"/>
    <property type="evidence" value="ECO:0007669"/>
    <property type="project" value="UniProtKB-UniRule"/>
</dbReference>
<dbReference type="SUPFAM" id="SSF140959">
    <property type="entry name" value="Indolic compounds 2,3-dioxygenase-like"/>
    <property type="match status" value="1"/>
</dbReference>
<feature type="binding site" evidence="1">
    <location>
        <position position="106"/>
    </location>
    <ligand>
        <name>substrate</name>
    </ligand>
</feature>
<evidence type="ECO:0000313" key="2">
    <source>
        <dbReference type="EMBL" id="PYE54495.1"/>
    </source>
</evidence>